<accession>A0A1A9KD35</accession>
<dbReference type="RefSeq" id="WP_064583412.1">
    <property type="nucleotide sequence ID" value="NZ_CP015878.1"/>
</dbReference>
<dbReference type="Gene3D" id="3.10.20.30">
    <property type="match status" value="1"/>
</dbReference>
<dbReference type="PROSITE" id="PS00197">
    <property type="entry name" value="2FE2S_FER_1"/>
    <property type="match status" value="1"/>
</dbReference>
<organism evidence="2 3">
    <name type="scientific">Pseudomonas citronellolis</name>
    <dbReference type="NCBI Taxonomy" id="53408"/>
    <lineage>
        <taxon>Bacteria</taxon>
        <taxon>Pseudomonadati</taxon>
        <taxon>Pseudomonadota</taxon>
        <taxon>Gammaproteobacteria</taxon>
        <taxon>Pseudomonadales</taxon>
        <taxon>Pseudomonadaceae</taxon>
        <taxon>Pseudomonas</taxon>
    </lineage>
</organism>
<evidence type="ECO:0000259" key="1">
    <source>
        <dbReference type="PROSITE" id="PS51085"/>
    </source>
</evidence>
<sequence>MKPRVRERVSGAQFEVADGVSLLQAMEAARCTAIAVGCRNGGCGVCKVRVLRGEFRCGPMSARRVTPAERELGLALACRLYPHSDLEVERILEPIARRP</sequence>
<gene>
    <name evidence="2" type="ORF">A9C11_17685</name>
</gene>
<dbReference type="CDD" id="cd00207">
    <property type="entry name" value="fer2"/>
    <property type="match status" value="1"/>
</dbReference>
<name>A0A1A9KD35_9PSED</name>
<evidence type="ECO:0000313" key="2">
    <source>
        <dbReference type="EMBL" id="ANI15696.1"/>
    </source>
</evidence>
<dbReference type="AlphaFoldDB" id="A0A1A9KD35"/>
<dbReference type="Proteomes" id="UP000077748">
    <property type="component" value="Chromosome"/>
</dbReference>
<evidence type="ECO:0000313" key="3">
    <source>
        <dbReference type="Proteomes" id="UP000077748"/>
    </source>
</evidence>
<dbReference type="InterPro" id="IPR036010">
    <property type="entry name" value="2Fe-2S_ferredoxin-like_sf"/>
</dbReference>
<dbReference type="InterPro" id="IPR006058">
    <property type="entry name" value="2Fe2S_fd_BS"/>
</dbReference>
<protein>
    <submittedName>
        <fullName evidence="2">Ferredoxin</fullName>
    </submittedName>
</protein>
<feature type="domain" description="2Fe-2S ferredoxin-type" evidence="1">
    <location>
        <begin position="3"/>
        <end position="94"/>
    </location>
</feature>
<dbReference type="PROSITE" id="PS51085">
    <property type="entry name" value="2FE2S_FER_2"/>
    <property type="match status" value="1"/>
</dbReference>
<dbReference type="GO" id="GO:0051537">
    <property type="term" value="F:2 iron, 2 sulfur cluster binding"/>
    <property type="evidence" value="ECO:0007669"/>
    <property type="project" value="InterPro"/>
</dbReference>
<proteinExistence type="predicted"/>
<dbReference type="Pfam" id="PF00111">
    <property type="entry name" value="Fer2"/>
    <property type="match status" value="1"/>
</dbReference>
<dbReference type="InterPro" id="IPR012675">
    <property type="entry name" value="Beta-grasp_dom_sf"/>
</dbReference>
<dbReference type="SUPFAM" id="SSF54292">
    <property type="entry name" value="2Fe-2S ferredoxin-like"/>
    <property type="match status" value="1"/>
</dbReference>
<reference evidence="2 3" key="1">
    <citation type="submission" date="2016-05" db="EMBL/GenBank/DDBJ databases">
        <title>Genome Sequence of Pseudomonas citronellolis Strain SJTE-3, an Estrogens and Persistent Organic Pollutants degradation strain.</title>
        <authorList>
            <person name="Liang R."/>
        </authorList>
    </citation>
    <scope>NUCLEOTIDE SEQUENCE [LARGE SCALE GENOMIC DNA]</scope>
    <source>
        <strain evidence="2 3">SJTE-3</strain>
    </source>
</reference>
<dbReference type="InterPro" id="IPR001041">
    <property type="entry name" value="2Fe-2S_ferredoxin-type"/>
</dbReference>
<dbReference type="EMBL" id="CP015878">
    <property type="protein sequence ID" value="ANI15696.1"/>
    <property type="molecule type" value="Genomic_DNA"/>
</dbReference>